<evidence type="ECO:0000256" key="4">
    <source>
        <dbReference type="ARBA" id="ARBA00022448"/>
    </source>
</evidence>
<evidence type="ECO:0000256" key="8">
    <source>
        <dbReference type="ARBA" id="ARBA00023136"/>
    </source>
</evidence>
<comment type="similarity">
    <text evidence="3 9">Belongs to the riboflavin transporter family.</text>
</comment>
<gene>
    <name evidence="10" type="ORF">CLUMA_CG005291</name>
</gene>
<accession>A0A1J1HU90</accession>
<dbReference type="AlphaFoldDB" id="A0A1J1HU90"/>
<evidence type="ECO:0000313" key="10">
    <source>
        <dbReference type="EMBL" id="CRK91639.1"/>
    </source>
</evidence>
<evidence type="ECO:0000256" key="2">
    <source>
        <dbReference type="ARBA" id="ARBA00004651"/>
    </source>
</evidence>
<feature type="transmembrane region" description="Helical" evidence="9">
    <location>
        <begin position="386"/>
        <end position="408"/>
    </location>
</feature>
<keyword evidence="11" id="KW-1185">Reference proteome</keyword>
<dbReference type="Pfam" id="PF06237">
    <property type="entry name" value="SLC52_ribofla_tr"/>
    <property type="match status" value="1"/>
</dbReference>
<feature type="transmembrane region" description="Helical" evidence="9">
    <location>
        <begin position="355"/>
        <end position="379"/>
    </location>
</feature>
<organism evidence="10 11">
    <name type="scientific">Clunio marinus</name>
    <dbReference type="NCBI Taxonomy" id="568069"/>
    <lineage>
        <taxon>Eukaryota</taxon>
        <taxon>Metazoa</taxon>
        <taxon>Ecdysozoa</taxon>
        <taxon>Arthropoda</taxon>
        <taxon>Hexapoda</taxon>
        <taxon>Insecta</taxon>
        <taxon>Pterygota</taxon>
        <taxon>Neoptera</taxon>
        <taxon>Endopterygota</taxon>
        <taxon>Diptera</taxon>
        <taxon>Nematocera</taxon>
        <taxon>Chironomoidea</taxon>
        <taxon>Chironomidae</taxon>
        <taxon>Clunio</taxon>
    </lineage>
</organism>
<dbReference type="GO" id="GO:0005886">
    <property type="term" value="C:plasma membrane"/>
    <property type="evidence" value="ECO:0007669"/>
    <property type="project" value="UniProtKB-SubCell"/>
</dbReference>
<protein>
    <recommendedName>
        <fullName evidence="9">Riboflavin transporter</fullName>
    </recommendedName>
</protein>
<feature type="transmembrane region" description="Helical" evidence="9">
    <location>
        <begin position="203"/>
        <end position="225"/>
    </location>
</feature>
<keyword evidence="4 9" id="KW-0813">Transport</keyword>
<evidence type="ECO:0000256" key="3">
    <source>
        <dbReference type="ARBA" id="ARBA00006366"/>
    </source>
</evidence>
<reference evidence="10 11" key="1">
    <citation type="submission" date="2015-04" db="EMBL/GenBank/DDBJ databases">
        <authorList>
            <person name="Syromyatnikov M.Y."/>
            <person name="Popov V.N."/>
        </authorList>
    </citation>
    <scope>NUCLEOTIDE SEQUENCE [LARGE SCALE GENOMIC DNA]</scope>
</reference>
<evidence type="ECO:0000313" key="11">
    <source>
        <dbReference type="Proteomes" id="UP000183832"/>
    </source>
</evidence>
<sequence length="487" mass="53155">METESVIHNKNQGELQQIVEGRSLPTEIVTQAQGSSSRLGSETPPNENSQLLNTSMRMNLSKVRAAFANRNALVDVLAVFFGVGTWIGINSTYVQLPLLVNATPEGWNLASYIVIIIQIGNIGPLLYTLLQKIAPIKDSFIIYFLLAIGIIAGFCMAFLYPITAEILGAERSLAIFVNVFLFALVGCTSSVLFMPYFGRFRDIYLVTYLIGEGLSGFLPGVLALIQGVGGNDQCIKTDTGIERFSPPPRFGTQTFFLVVSSLFIASFVSFFLLDQLKIVRNEYAESVTIGHGNTYEYNVKQPKAGDDEVPTKPEGKQLSDKNYRGLLVLLGVVCMFSNAIFPSIMSFGTLPYGNIAYHLAVTLSSIANPVACFIAVFVTNTSIRNIIALCVITIPFATYSMTTAVMSPNPPLMNKVMGEILVVISWTAVVGLASYIRLKITTIFRYQGGRSLVLVGAWTQIGSFVGAILSFIVVNFTNVFQTYDPCA</sequence>
<dbReference type="OrthoDB" id="9995836at2759"/>
<evidence type="ECO:0000256" key="6">
    <source>
        <dbReference type="ARBA" id="ARBA00022692"/>
    </source>
</evidence>
<name>A0A1J1HU90_9DIPT</name>
<dbReference type="PANTHER" id="PTHR12929">
    <property type="entry name" value="SOLUTE CARRIER FAMILY 52"/>
    <property type="match status" value="1"/>
</dbReference>
<feature type="transmembrane region" description="Helical" evidence="9">
    <location>
        <begin position="254"/>
        <end position="273"/>
    </location>
</feature>
<keyword evidence="6 9" id="KW-0812">Transmembrane</keyword>
<evidence type="ECO:0000256" key="1">
    <source>
        <dbReference type="ARBA" id="ARBA00000215"/>
    </source>
</evidence>
<feature type="transmembrane region" description="Helical" evidence="9">
    <location>
        <begin position="72"/>
        <end position="89"/>
    </location>
</feature>
<comment type="catalytic activity">
    <reaction evidence="1 9">
        <text>riboflavin(in) = riboflavin(out)</text>
        <dbReference type="Rhea" id="RHEA:35015"/>
        <dbReference type="ChEBI" id="CHEBI:57986"/>
    </reaction>
</comment>
<evidence type="ECO:0000256" key="7">
    <source>
        <dbReference type="ARBA" id="ARBA00022989"/>
    </source>
</evidence>
<comment type="function">
    <text evidence="9">Plasma membrane transporter mediating the uptake by cells of the water soluble vitamin B2/riboflavin that plays a key role in biochemical oxidation-reduction reactions of the carbohydrate, lipid, and amino acid metabolism.</text>
</comment>
<keyword evidence="7 9" id="KW-1133">Transmembrane helix</keyword>
<feature type="transmembrane region" description="Helical" evidence="9">
    <location>
        <begin position="142"/>
        <end position="162"/>
    </location>
</feature>
<feature type="transmembrane region" description="Helical" evidence="9">
    <location>
        <begin position="109"/>
        <end position="130"/>
    </location>
</feature>
<dbReference type="EMBL" id="CVRI01000021">
    <property type="protein sequence ID" value="CRK91639.1"/>
    <property type="molecule type" value="Genomic_DNA"/>
</dbReference>
<keyword evidence="8 9" id="KW-0472">Membrane</keyword>
<feature type="transmembrane region" description="Helical" evidence="9">
    <location>
        <begin position="420"/>
        <end position="440"/>
    </location>
</feature>
<comment type="subcellular location">
    <subcellularLocation>
        <location evidence="2 9">Cell membrane</location>
        <topology evidence="2 9">Multi-pass membrane protein</topology>
    </subcellularLocation>
</comment>
<dbReference type="STRING" id="568069.A0A1J1HU90"/>
<dbReference type="PANTHER" id="PTHR12929:SF10">
    <property type="entry name" value="RIBOFLAVIN TRANSPORTER"/>
    <property type="match status" value="1"/>
</dbReference>
<proteinExistence type="inferred from homology"/>
<feature type="transmembrane region" description="Helical" evidence="9">
    <location>
        <begin position="452"/>
        <end position="474"/>
    </location>
</feature>
<keyword evidence="5 9" id="KW-1003">Cell membrane</keyword>
<feature type="transmembrane region" description="Helical" evidence="9">
    <location>
        <begin position="326"/>
        <end position="349"/>
    </location>
</feature>
<dbReference type="GO" id="GO:0032217">
    <property type="term" value="F:riboflavin transmembrane transporter activity"/>
    <property type="evidence" value="ECO:0007669"/>
    <property type="project" value="UniProtKB-UniRule"/>
</dbReference>
<dbReference type="Proteomes" id="UP000183832">
    <property type="component" value="Unassembled WGS sequence"/>
</dbReference>
<evidence type="ECO:0000256" key="5">
    <source>
        <dbReference type="ARBA" id="ARBA00022475"/>
    </source>
</evidence>
<feature type="transmembrane region" description="Helical" evidence="9">
    <location>
        <begin position="174"/>
        <end position="196"/>
    </location>
</feature>
<dbReference type="InterPro" id="IPR009357">
    <property type="entry name" value="Riboflavin_transptr"/>
</dbReference>
<evidence type="ECO:0000256" key="9">
    <source>
        <dbReference type="RuleBase" id="RU368035"/>
    </source>
</evidence>